<gene>
    <name evidence="2" type="ORF">LuPra_05236</name>
</gene>
<dbReference type="Pfam" id="PF08242">
    <property type="entry name" value="Methyltransf_12"/>
    <property type="match status" value="1"/>
</dbReference>
<dbReference type="InterPro" id="IPR013217">
    <property type="entry name" value="Methyltransf_12"/>
</dbReference>
<evidence type="ECO:0000259" key="1">
    <source>
        <dbReference type="Pfam" id="PF08242"/>
    </source>
</evidence>
<dbReference type="Gene3D" id="3.40.50.150">
    <property type="entry name" value="Vaccinia Virus protein VP39"/>
    <property type="match status" value="1"/>
</dbReference>
<organism evidence="2 3">
    <name type="scientific">Luteitalea pratensis</name>
    <dbReference type="NCBI Taxonomy" id="1855912"/>
    <lineage>
        <taxon>Bacteria</taxon>
        <taxon>Pseudomonadati</taxon>
        <taxon>Acidobacteriota</taxon>
        <taxon>Vicinamibacteria</taxon>
        <taxon>Vicinamibacterales</taxon>
        <taxon>Vicinamibacteraceae</taxon>
        <taxon>Luteitalea</taxon>
    </lineage>
</organism>
<dbReference type="PATRIC" id="fig|1813736.3.peg.5510"/>
<evidence type="ECO:0000313" key="2">
    <source>
        <dbReference type="EMBL" id="AMY11966.1"/>
    </source>
</evidence>
<keyword evidence="3" id="KW-1185">Reference proteome</keyword>
<dbReference type="PANTHER" id="PTHR12843">
    <property type="entry name" value="PROTEIN-LYSINE N-METHYLTRANSFERASE METTL10"/>
    <property type="match status" value="1"/>
</dbReference>
<dbReference type="AlphaFoldDB" id="A0A143PUG0"/>
<keyword evidence="2" id="KW-0808">Transferase</keyword>
<dbReference type="STRING" id="1855912.LuPra_05236"/>
<name>A0A143PUG0_LUTPR</name>
<dbReference type="PANTHER" id="PTHR12843:SF5">
    <property type="entry name" value="EEF1A LYSINE METHYLTRANSFERASE 2"/>
    <property type="match status" value="1"/>
</dbReference>
<protein>
    <submittedName>
        <fullName evidence="2">Methyltransferase domain protein</fullName>
    </submittedName>
</protein>
<dbReference type="InterPro" id="IPR029063">
    <property type="entry name" value="SAM-dependent_MTases_sf"/>
</dbReference>
<dbReference type="OrthoDB" id="9788660at2"/>
<dbReference type="CDD" id="cd02440">
    <property type="entry name" value="AdoMet_MTases"/>
    <property type="match status" value="1"/>
</dbReference>
<dbReference type="Proteomes" id="UP000076079">
    <property type="component" value="Chromosome"/>
</dbReference>
<reference evidence="2 3" key="1">
    <citation type="journal article" date="2016" name="Genome Announc.">
        <title>First Complete Genome Sequence of a Subdivision 6 Acidobacterium Strain.</title>
        <authorList>
            <person name="Huang S."/>
            <person name="Vieira S."/>
            <person name="Bunk B."/>
            <person name="Riedel T."/>
            <person name="Sproer C."/>
            <person name="Overmann J."/>
        </authorList>
    </citation>
    <scope>NUCLEOTIDE SEQUENCE [LARGE SCALE GENOMIC DNA]</scope>
    <source>
        <strain evidence="3">DSM 100886 HEG_-6_39</strain>
    </source>
</reference>
<dbReference type="GO" id="GO:0032259">
    <property type="term" value="P:methylation"/>
    <property type="evidence" value="ECO:0007669"/>
    <property type="project" value="UniProtKB-KW"/>
</dbReference>
<reference evidence="3" key="2">
    <citation type="submission" date="2016-04" db="EMBL/GenBank/DDBJ databases">
        <title>First Complete Genome Sequence of a Subdivision 6 Acidobacterium.</title>
        <authorList>
            <person name="Huang S."/>
            <person name="Vieira S."/>
            <person name="Bunk B."/>
            <person name="Riedel T."/>
            <person name="Sproeer C."/>
            <person name="Overmann J."/>
        </authorList>
    </citation>
    <scope>NUCLEOTIDE SEQUENCE [LARGE SCALE GENOMIC DNA]</scope>
    <source>
        <strain evidence="3">DSM 100886 HEG_-6_39</strain>
    </source>
</reference>
<sequence>MDRKEHWQGVFTTKGERDVSWFEALPAMSLQMMESAGLGPDTCVLDVGGGDSRLVDILAARGLDCLAVLDVSGAALHRAQERLGDLAGAFTWIESDVTAAWSSKPMDIWHDRAVFHFLTTVTDRAQYRAHLLQTVKPGGAVIIATFALDGPERCSGLPVARYSAETLAEELGSEFRLIEAVRHEHQTPRGAMQPFVYARFRRERSPAPILDGKDAAAPAVFAPRGSLPAPSRTTPWFRRTCRAAARQSWHWRPPSRFDRGCRPR</sequence>
<accession>A0A143PUG0</accession>
<keyword evidence="2" id="KW-0489">Methyltransferase</keyword>
<proteinExistence type="predicted"/>
<dbReference type="RefSeq" id="WP_110173465.1">
    <property type="nucleotide sequence ID" value="NZ_CP015136.1"/>
</dbReference>
<dbReference type="GO" id="GO:0008168">
    <property type="term" value="F:methyltransferase activity"/>
    <property type="evidence" value="ECO:0007669"/>
    <property type="project" value="UniProtKB-KW"/>
</dbReference>
<dbReference type="EMBL" id="CP015136">
    <property type="protein sequence ID" value="AMY11966.1"/>
    <property type="molecule type" value="Genomic_DNA"/>
</dbReference>
<dbReference type="SUPFAM" id="SSF53335">
    <property type="entry name" value="S-adenosyl-L-methionine-dependent methyltransferases"/>
    <property type="match status" value="1"/>
</dbReference>
<evidence type="ECO:0000313" key="3">
    <source>
        <dbReference type="Proteomes" id="UP000076079"/>
    </source>
</evidence>
<feature type="domain" description="Methyltransferase type 12" evidence="1">
    <location>
        <begin position="45"/>
        <end position="140"/>
    </location>
</feature>
<dbReference type="KEGG" id="abac:LuPra_05236"/>